<evidence type="ECO:0000256" key="3">
    <source>
        <dbReference type="ARBA" id="ARBA00022801"/>
    </source>
</evidence>
<dbReference type="NCBIfam" id="TIGR00447">
    <property type="entry name" value="pth"/>
    <property type="match status" value="1"/>
</dbReference>
<evidence type="ECO:0000313" key="10">
    <source>
        <dbReference type="Proteomes" id="UP000178319"/>
    </source>
</evidence>
<dbReference type="CDD" id="cd00462">
    <property type="entry name" value="PTH"/>
    <property type="match status" value="1"/>
</dbReference>
<evidence type="ECO:0000256" key="4">
    <source>
        <dbReference type="ARBA" id="ARBA00022884"/>
    </source>
</evidence>
<keyword evidence="2" id="KW-0820">tRNA-binding</keyword>
<evidence type="ECO:0000256" key="5">
    <source>
        <dbReference type="ARBA" id="ARBA00038063"/>
    </source>
</evidence>
<evidence type="ECO:0000256" key="6">
    <source>
        <dbReference type="ARBA" id="ARBA00050038"/>
    </source>
</evidence>
<dbReference type="Pfam" id="PF01195">
    <property type="entry name" value="Pept_tRNA_hydro"/>
    <property type="match status" value="1"/>
</dbReference>
<gene>
    <name evidence="9" type="ORF">A3D26_02240</name>
</gene>
<dbReference type="InterPro" id="IPR036416">
    <property type="entry name" value="Pept_tRNA_hydro_sf"/>
</dbReference>
<dbReference type="PROSITE" id="PS01195">
    <property type="entry name" value="PEPT_TRNA_HYDROL_1"/>
    <property type="match status" value="1"/>
</dbReference>
<accession>A0A1G1V712</accession>
<proteinExistence type="inferred from homology"/>
<dbReference type="Gene3D" id="3.40.50.1470">
    <property type="entry name" value="Peptidyl-tRNA hydrolase"/>
    <property type="match status" value="1"/>
</dbReference>
<evidence type="ECO:0000256" key="8">
    <source>
        <dbReference type="RuleBase" id="RU004320"/>
    </source>
</evidence>
<dbReference type="GO" id="GO:0004045">
    <property type="term" value="F:peptidyl-tRNA hydrolase activity"/>
    <property type="evidence" value="ECO:0007669"/>
    <property type="project" value="UniProtKB-EC"/>
</dbReference>
<dbReference type="GO" id="GO:0000049">
    <property type="term" value="F:tRNA binding"/>
    <property type="evidence" value="ECO:0007669"/>
    <property type="project" value="UniProtKB-KW"/>
</dbReference>
<dbReference type="STRING" id="1797516.A3D26_02240"/>
<evidence type="ECO:0000256" key="2">
    <source>
        <dbReference type="ARBA" id="ARBA00022555"/>
    </source>
</evidence>
<dbReference type="Proteomes" id="UP000178319">
    <property type="component" value="Unassembled WGS sequence"/>
</dbReference>
<name>A0A1G1V712_9BACT</name>
<keyword evidence="3 7" id="KW-0378">Hydrolase</keyword>
<dbReference type="EMBL" id="MHBZ01000023">
    <property type="protein sequence ID" value="OGY11123.1"/>
    <property type="molecule type" value="Genomic_DNA"/>
</dbReference>
<dbReference type="SUPFAM" id="SSF53178">
    <property type="entry name" value="Peptidyl-tRNA hydrolase-like"/>
    <property type="match status" value="1"/>
</dbReference>
<keyword evidence="4" id="KW-0694">RNA-binding</keyword>
<dbReference type="PANTHER" id="PTHR17224">
    <property type="entry name" value="PEPTIDYL-TRNA HYDROLASE"/>
    <property type="match status" value="1"/>
</dbReference>
<comment type="catalytic activity">
    <reaction evidence="7">
        <text>an N-acyl-L-alpha-aminoacyl-tRNA + H2O = an N-acyl-L-amino acid + a tRNA + H(+)</text>
        <dbReference type="Rhea" id="RHEA:54448"/>
        <dbReference type="Rhea" id="RHEA-COMP:10123"/>
        <dbReference type="Rhea" id="RHEA-COMP:13883"/>
        <dbReference type="ChEBI" id="CHEBI:15377"/>
        <dbReference type="ChEBI" id="CHEBI:15378"/>
        <dbReference type="ChEBI" id="CHEBI:59874"/>
        <dbReference type="ChEBI" id="CHEBI:78442"/>
        <dbReference type="ChEBI" id="CHEBI:138191"/>
        <dbReference type="EC" id="3.1.1.29"/>
    </reaction>
</comment>
<dbReference type="EC" id="3.1.1.29" evidence="1 7"/>
<comment type="caution">
    <text evidence="9">The sequence shown here is derived from an EMBL/GenBank/DDBJ whole genome shotgun (WGS) entry which is preliminary data.</text>
</comment>
<comment type="similarity">
    <text evidence="5 8">Belongs to the PTH family.</text>
</comment>
<dbReference type="AlphaFoldDB" id="A0A1G1V712"/>
<protein>
    <recommendedName>
        <fullName evidence="6 7">Peptidyl-tRNA hydrolase</fullName>
        <ecNumber evidence="1 7">3.1.1.29</ecNumber>
    </recommendedName>
</protein>
<evidence type="ECO:0000313" key="9">
    <source>
        <dbReference type="EMBL" id="OGY11123.1"/>
    </source>
</evidence>
<dbReference type="InterPro" id="IPR001328">
    <property type="entry name" value="Pept_tRNA_hydro"/>
</dbReference>
<evidence type="ECO:0000256" key="7">
    <source>
        <dbReference type="RuleBase" id="RU000673"/>
    </source>
</evidence>
<sequence length="159" mass="18242">MKLIVGLGNPGEKYENNRHNAGYMLIDALASKFSISSFKCFKTKEFMNESGKDVRHLSDFYKVSNEDLYVVYDDLDIPLGNYKVSFGKSPRVHNGINSVIEELGTEDFWHVRIGIENRTQHMGHKVEGKEYVLENFSSEEKKILEGVVERVVEDLCGRF</sequence>
<evidence type="ECO:0000256" key="1">
    <source>
        <dbReference type="ARBA" id="ARBA00013260"/>
    </source>
</evidence>
<organism evidence="9 10">
    <name type="scientific">Candidatus Blackburnbacteria bacterium RIFCSPHIGHO2_02_FULL_44_20</name>
    <dbReference type="NCBI Taxonomy" id="1797516"/>
    <lineage>
        <taxon>Bacteria</taxon>
        <taxon>Candidatus Blackburniibacteriota</taxon>
    </lineage>
</organism>
<dbReference type="InterPro" id="IPR018171">
    <property type="entry name" value="Pept_tRNA_hydro_CS"/>
</dbReference>
<reference evidence="9 10" key="1">
    <citation type="journal article" date="2016" name="Nat. Commun.">
        <title>Thousands of microbial genomes shed light on interconnected biogeochemical processes in an aquifer system.</title>
        <authorList>
            <person name="Anantharaman K."/>
            <person name="Brown C.T."/>
            <person name="Hug L.A."/>
            <person name="Sharon I."/>
            <person name="Castelle C.J."/>
            <person name="Probst A.J."/>
            <person name="Thomas B.C."/>
            <person name="Singh A."/>
            <person name="Wilkins M.J."/>
            <person name="Karaoz U."/>
            <person name="Brodie E.L."/>
            <person name="Williams K.H."/>
            <person name="Hubbard S.S."/>
            <person name="Banfield J.F."/>
        </authorList>
    </citation>
    <scope>NUCLEOTIDE SEQUENCE [LARGE SCALE GENOMIC DNA]</scope>
</reference>
<dbReference type="PANTHER" id="PTHR17224:SF1">
    <property type="entry name" value="PEPTIDYL-TRNA HYDROLASE"/>
    <property type="match status" value="1"/>
</dbReference>